<evidence type="ECO:0000256" key="9">
    <source>
        <dbReference type="SAM" id="MobiDB-lite"/>
    </source>
</evidence>
<feature type="coiled-coil region" evidence="8">
    <location>
        <begin position="219"/>
        <end position="286"/>
    </location>
</feature>
<feature type="compositionally biased region" description="Polar residues" evidence="9">
    <location>
        <begin position="307"/>
        <end position="317"/>
    </location>
</feature>
<feature type="region of interest" description="Disordered" evidence="9">
    <location>
        <begin position="289"/>
        <end position="325"/>
    </location>
</feature>
<feature type="domain" description="Polysaccharide chain length determinant N-terminal" evidence="12">
    <location>
        <begin position="49"/>
        <end position="139"/>
    </location>
</feature>
<feature type="transmembrane region" description="Helical" evidence="10">
    <location>
        <begin position="63"/>
        <end position="85"/>
    </location>
</feature>
<dbReference type="SUPFAM" id="SSF52540">
    <property type="entry name" value="P-loop containing nucleoside triphosphate hydrolases"/>
    <property type="match status" value="1"/>
</dbReference>
<dbReference type="InterPro" id="IPR003856">
    <property type="entry name" value="LPS_length_determ_N"/>
</dbReference>
<keyword evidence="3 10" id="KW-0812">Transmembrane</keyword>
<evidence type="ECO:0000313" key="13">
    <source>
        <dbReference type="EMBL" id="ADV63693.1"/>
    </source>
</evidence>
<evidence type="ECO:0000256" key="5">
    <source>
        <dbReference type="ARBA" id="ARBA00022840"/>
    </source>
</evidence>
<feature type="region of interest" description="Disordered" evidence="9">
    <location>
        <begin position="1"/>
        <end position="27"/>
    </location>
</feature>
<dbReference type="InParanoid" id="E8R3W3"/>
<keyword evidence="7 10" id="KW-0472">Membrane</keyword>
<evidence type="ECO:0000256" key="4">
    <source>
        <dbReference type="ARBA" id="ARBA00022741"/>
    </source>
</evidence>
<accession>E8R3W3</accession>
<dbReference type="RefSeq" id="WP_013565981.1">
    <property type="nucleotide sequence ID" value="NC_014962.1"/>
</dbReference>
<dbReference type="HOGENOM" id="CLU_009912_2_1_0"/>
<dbReference type="InterPro" id="IPR027417">
    <property type="entry name" value="P-loop_NTPase"/>
</dbReference>
<feature type="transmembrane region" description="Helical" evidence="10">
    <location>
        <begin position="545"/>
        <end position="563"/>
    </location>
</feature>
<dbReference type="InterPro" id="IPR002586">
    <property type="entry name" value="CobQ/CobB/MinD/ParA_Nub-bd_dom"/>
</dbReference>
<keyword evidence="8" id="KW-0175">Coiled coil</keyword>
<organism evidence="13 14">
    <name type="scientific">Isosphaera pallida (strain ATCC 43644 / DSM 9630 / IS1B)</name>
    <dbReference type="NCBI Taxonomy" id="575540"/>
    <lineage>
        <taxon>Bacteria</taxon>
        <taxon>Pseudomonadati</taxon>
        <taxon>Planctomycetota</taxon>
        <taxon>Planctomycetia</taxon>
        <taxon>Isosphaerales</taxon>
        <taxon>Isosphaeraceae</taxon>
        <taxon>Isosphaera</taxon>
    </lineage>
</organism>
<dbReference type="Pfam" id="PF02706">
    <property type="entry name" value="Wzz"/>
    <property type="match status" value="1"/>
</dbReference>
<keyword evidence="14" id="KW-1185">Reference proteome</keyword>
<dbReference type="Pfam" id="PF01656">
    <property type="entry name" value="CbiA"/>
    <property type="match status" value="1"/>
</dbReference>
<keyword evidence="4" id="KW-0547">Nucleotide-binding</keyword>
<feature type="domain" description="CobQ/CobB/MinD/ParA nucleotide binding" evidence="11">
    <location>
        <begin position="619"/>
        <end position="776"/>
    </location>
</feature>
<dbReference type="InterPro" id="IPR005702">
    <property type="entry name" value="Wzc-like_C"/>
</dbReference>
<dbReference type="GO" id="GO:0005886">
    <property type="term" value="C:plasma membrane"/>
    <property type="evidence" value="ECO:0007669"/>
    <property type="project" value="UniProtKB-SubCell"/>
</dbReference>
<dbReference type="Gene3D" id="3.40.50.300">
    <property type="entry name" value="P-loop containing nucleotide triphosphate hydrolases"/>
    <property type="match status" value="1"/>
</dbReference>
<evidence type="ECO:0000256" key="1">
    <source>
        <dbReference type="ARBA" id="ARBA00004651"/>
    </source>
</evidence>
<dbReference type="AlphaFoldDB" id="E8R3W3"/>
<evidence type="ECO:0000259" key="12">
    <source>
        <dbReference type="Pfam" id="PF02706"/>
    </source>
</evidence>
<dbReference type="KEGG" id="ipa:Isop_3129"/>
<keyword evidence="5" id="KW-0067">ATP-binding</keyword>
<sequence length="812" mass="91627">MNPTDPVSAPPRDSHPSSPRPGTAMTRVAVDARPAKPALPPREEALATTLELGDLLRALRRRWLMAAIVAPLTAVLAMVVAYPLVIKERYSSEATLQLALFGRSIVFNNGVSMGDAHAYMRTQSQLLRSPIVVEDALKDEKYKGLKTLEDLNENERFNWLSANIQSSFAGDLMMVSIPTPYPEEASTLTNTLVNSYLRFANVLEMDRKMDEFSQLRDSYVKFNESLNTKRKELQKLAEQYGSGDPIILEMRYQFHQNKVARLEQLLEEVNQRIRLAEIRRQILLEEQRTNRTGTGLTPRRDAEGKSDSNAASRSPAATSPGRLDSREIDDLVEEYLQRDRNLLTAQVRLQTIKDSMKKFRNTQDPSYKKLETELRYREIDFLRLQNEAREAIRRDLEASRLGNRLSSSPRSATPNDLFANATLEQIERSLREDYEWAELLQQDLQQQTRLLVTHNSNSFKIEQIKEELNTADRISELLSNRIEEMRVELDAPPRITLINPADAVRIVGDPTKRLKLSGMIGAGVFFASLVGIALLEFYSNRVDNLNVLGASMGMNVIGAIPTLPRQTNSSRSISKPNDRQVVWEGMLRESINEIRSHVLHANMPTPPRVLLVTSSMPREGKTTLSSYLAVSMASCGHRTLLVDCDFRRPMSHQLFGTQKSPGLAEIFRNEIDLWSAIQTTSFNLLSTLAAGEGDPQTIELLNHNLLAGLIEQARGVFDFIIIDSAPVLPVSDTLLVGRAVDAALFVVMRNQSRRDRVYDAYERLHRFGIPVLGTVVTAATSPKRYGYDPYGYYSYGYTYYYQHQRASEDGAA</sequence>
<dbReference type="PANTHER" id="PTHR32309">
    <property type="entry name" value="TYROSINE-PROTEIN KINASE"/>
    <property type="match status" value="1"/>
</dbReference>
<protein>
    <submittedName>
        <fullName evidence="13">Capsular exopolysaccharide family</fullName>
    </submittedName>
</protein>
<reference evidence="13 14" key="2">
    <citation type="journal article" date="2011" name="Stand. Genomic Sci.">
        <title>Complete genome sequence of Isosphaera pallida type strain (IS1B).</title>
        <authorList>
            <consortium name="US DOE Joint Genome Institute (JGI-PGF)"/>
            <person name="Goker M."/>
            <person name="Cleland D."/>
            <person name="Saunders E."/>
            <person name="Lapidus A."/>
            <person name="Nolan M."/>
            <person name="Lucas S."/>
            <person name="Hammon N."/>
            <person name="Deshpande S."/>
            <person name="Cheng J.F."/>
            <person name="Tapia R."/>
            <person name="Han C."/>
            <person name="Goodwin L."/>
            <person name="Pitluck S."/>
            <person name="Liolios K."/>
            <person name="Pagani I."/>
            <person name="Ivanova N."/>
            <person name="Mavromatis K."/>
            <person name="Pati A."/>
            <person name="Chen A."/>
            <person name="Palaniappan K."/>
            <person name="Land M."/>
            <person name="Hauser L."/>
            <person name="Chang Y.J."/>
            <person name="Jeffries C.D."/>
            <person name="Detter J.C."/>
            <person name="Beck B."/>
            <person name="Woyke T."/>
            <person name="Bristow J."/>
            <person name="Eisen J.A."/>
            <person name="Markowitz V."/>
            <person name="Hugenholtz P."/>
            <person name="Kyrpides N.C."/>
            <person name="Klenk H.P."/>
        </authorList>
    </citation>
    <scope>NUCLEOTIDE SEQUENCE [LARGE SCALE GENOMIC DNA]</scope>
    <source>
        <strain evidence="14">ATCC 43644 / DSM 9630 / IS1B</strain>
    </source>
</reference>
<evidence type="ECO:0000313" key="14">
    <source>
        <dbReference type="Proteomes" id="UP000008631"/>
    </source>
</evidence>
<proteinExistence type="predicted"/>
<dbReference type="eggNOG" id="COG3206">
    <property type="taxonomic scope" value="Bacteria"/>
</dbReference>
<keyword evidence="2" id="KW-1003">Cell membrane</keyword>
<evidence type="ECO:0000259" key="11">
    <source>
        <dbReference type="Pfam" id="PF01656"/>
    </source>
</evidence>
<keyword evidence="6 10" id="KW-1133">Transmembrane helix</keyword>
<dbReference type="CDD" id="cd05387">
    <property type="entry name" value="BY-kinase"/>
    <property type="match status" value="1"/>
</dbReference>
<dbReference type="Proteomes" id="UP000008631">
    <property type="component" value="Chromosome"/>
</dbReference>
<evidence type="ECO:0000256" key="6">
    <source>
        <dbReference type="ARBA" id="ARBA00022989"/>
    </source>
</evidence>
<name>E8R3W3_ISOPI</name>
<evidence type="ECO:0000256" key="3">
    <source>
        <dbReference type="ARBA" id="ARBA00022692"/>
    </source>
</evidence>
<feature type="transmembrane region" description="Helical" evidence="10">
    <location>
        <begin position="516"/>
        <end position="538"/>
    </location>
</feature>
<reference key="1">
    <citation type="submission" date="2010-11" db="EMBL/GenBank/DDBJ databases">
        <title>The complete sequence of chromosome of Isophaera pallida ATCC 43644.</title>
        <authorList>
            <consortium name="US DOE Joint Genome Institute (JGI-PGF)"/>
            <person name="Lucas S."/>
            <person name="Copeland A."/>
            <person name="Lapidus A."/>
            <person name="Bruce D."/>
            <person name="Goodwin L."/>
            <person name="Pitluck S."/>
            <person name="Kyrpides N."/>
            <person name="Mavromatis K."/>
            <person name="Pagani I."/>
            <person name="Ivanova N."/>
            <person name="Saunders E."/>
            <person name="Brettin T."/>
            <person name="Detter J.C."/>
            <person name="Han C."/>
            <person name="Tapia R."/>
            <person name="Land M."/>
            <person name="Hauser L."/>
            <person name="Markowitz V."/>
            <person name="Cheng J.-F."/>
            <person name="Hugenholtz P."/>
            <person name="Woyke T."/>
            <person name="Wu D."/>
            <person name="Eisen J.A."/>
        </authorList>
    </citation>
    <scope>NUCLEOTIDE SEQUENCE</scope>
    <source>
        <strain>ATCC 43644</strain>
    </source>
</reference>
<dbReference type="eggNOG" id="COG0489">
    <property type="taxonomic scope" value="Bacteria"/>
</dbReference>
<evidence type="ECO:0000256" key="2">
    <source>
        <dbReference type="ARBA" id="ARBA00022475"/>
    </source>
</evidence>
<comment type="subcellular location">
    <subcellularLocation>
        <location evidence="1">Cell membrane</location>
        <topology evidence="1">Multi-pass membrane protein</topology>
    </subcellularLocation>
</comment>
<dbReference type="EMBL" id="CP002353">
    <property type="protein sequence ID" value="ADV63693.1"/>
    <property type="molecule type" value="Genomic_DNA"/>
</dbReference>
<dbReference type="STRING" id="575540.Isop_3129"/>
<dbReference type="InterPro" id="IPR050445">
    <property type="entry name" value="Bact_polysacc_biosynth/exp"/>
</dbReference>
<evidence type="ECO:0000256" key="7">
    <source>
        <dbReference type="ARBA" id="ARBA00023136"/>
    </source>
</evidence>
<gene>
    <name evidence="13" type="ordered locus">Isop_3129</name>
</gene>
<dbReference type="PANTHER" id="PTHR32309:SF31">
    <property type="entry name" value="CAPSULAR EXOPOLYSACCHARIDE FAMILY"/>
    <property type="match status" value="1"/>
</dbReference>
<dbReference type="GO" id="GO:0005524">
    <property type="term" value="F:ATP binding"/>
    <property type="evidence" value="ECO:0007669"/>
    <property type="project" value="UniProtKB-KW"/>
</dbReference>
<evidence type="ECO:0000256" key="8">
    <source>
        <dbReference type="SAM" id="Coils"/>
    </source>
</evidence>
<evidence type="ECO:0000256" key="10">
    <source>
        <dbReference type="SAM" id="Phobius"/>
    </source>
</evidence>
<dbReference type="NCBIfam" id="TIGR01007">
    <property type="entry name" value="eps_fam"/>
    <property type="match status" value="1"/>
</dbReference>
<dbReference type="GO" id="GO:0004713">
    <property type="term" value="F:protein tyrosine kinase activity"/>
    <property type="evidence" value="ECO:0007669"/>
    <property type="project" value="UniProtKB-KW"/>
</dbReference>